<gene>
    <name evidence="2" type="ORF">CQ394_01450</name>
</gene>
<reference evidence="2 3" key="1">
    <citation type="submission" date="2017-10" db="EMBL/GenBank/DDBJ databases">
        <title>Effective Description of Clostridium neonatale sp. nov. linked to necrotizing enterocolitis in neonates and a clarification of species assignable to the genus Clostridium (Prazmowski 1880) emend. Lawson and Rainey 2016.</title>
        <authorList>
            <person name="Bernard K."/>
            <person name="Burdz T."/>
            <person name="Wiebe D."/>
            <person name="Balcewich B."/>
            <person name="Alfa M."/>
            <person name="Bernier A.-M."/>
        </authorList>
    </citation>
    <scope>NUCLEOTIDE SEQUENCE [LARGE SCALE GENOMIC DNA]</scope>
    <source>
        <strain evidence="2 3">LCDC99A005</strain>
    </source>
</reference>
<dbReference type="AlphaFoldDB" id="A0A2A7MH31"/>
<sequence length="205" mass="22701">MFLTGCSNTNEGSSKNLSLSSNNVSKNVSNINDEKIQIEPAVSELNPQDIIGADMAEIDYASSDMVIFHGYFGLFLYDLNNLSIMKSLDLKSIDCNATQGDSYCNVEISSDGNIVQLHPNDSEKMYVYSISNNTLFEEKYVPMSDSFKNNLVEISEAIGKINGNLSYNAVKFDNGEYGYLSASDGTIESLNYVREDMVYSLFNAK</sequence>
<feature type="region of interest" description="Disordered" evidence="1">
    <location>
        <begin position="1"/>
        <end position="21"/>
    </location>
</feature>
<dbReference type="OrthoDB" id="1908027at2"/>
<dbReference type="STRING" id="137838.GCA_001458595_01731"/>
<evidence type="ECO:0000313" key="2">
    <source>
        <dbReference type="EMBL" id="PEG30418.1"/>
    </source>
</evidence>
<dbReference type="EMBL" id="PDCJ01000001">
    <property type="protein sequence ID" value="PEG30418.1"/>
    <property type="molecule type" value="Genomic_DNA"/>
</dbReference>
<name>A0A2A7MH31_9CLOT</name>
<organism evidence="2 3">
    <name type="scientific">Clostridium neonatale</name>
    <dbReference type="NCBI Taxonomy" id="137838"/>
    <lineage>
        <taxon>Bacteria</taxon>
        <taxon>Bacillati</taxon>
        <taxon>Bacillota</taxon>
        <taxon>Clostridia</taxon>
        <taxon>Eubacteriales</taxon>
        <taxon>Clostridiaceae</taxon>
        <taxon>Clostridium</taxon>
    </lineage>
</organism>
<accession>A0A2A7MH31</accession>
<keyword evidence="3" id="KW-1185">Reference proteome</keyword>
<comment type="caution">
    <text evidence="2">The sequence shown here is derived from an EMBL/GenBank/DDBJ whole genome shotgun (WGS) entry which is preliminary data.</text>
</comment>
<proteinExistence type="predicted"/>
<evidence type="ECO:0000313" key="3">
    <source>
        <dbReference type="Proteomes" id="UP000220840"/>
    </source>
</evidence>
<protein>
    <submittedName>
        <fullName evidence="2">Uncharacterized protein</fullName>
    </submittedName>
</protein>
<feature type="compositionally biased region" description="Polar residues" evidence="1">
    <location>
        <begin position="1"/>
        <end position="12"/>
    </location>
</feature>
<dbReference type="RefSeq" id="WP_058294587.1">
    <property type="nucleotide sequence ID" value="NZ_CAMRXB010000085.1"/>
</dbReference>
<evidence type="ECO:0000256" key="1">
    <source>
        <dbReference type="SAM" id="MobiDB-lite"/>
    </source>
</evidence>
<dbReference type="Proteomes" id="UP000220840">
    <property type="component" value="Unassembled WGS sequence"/>
</dbReference>